<feature type="non-terminal residue" evidence="2">
    <location>
        <position position="1"/>
    </location>
</feature>
<dbReference type="Proteomes" id="UP000324897">
    <property type="component" value="Chromosome 3"/>
</dbReference>
<reference evidence="2 3" key="1">
    <citation type="journal article" date="2019" name="Sci. Rep.">
        <title>A high-quality genome of Eragrostis curvula grass provides insights into Poaceae evolution and supports new strategies to enhance forage quality.</title>
        <authorList>
            <person name="Carballo J."/>
            <person name="Santos B.A.C.M."/>
            <person name="Zappacosta D."/>
            <person name="Garbus I."/>
            <person name="Selva J.P."/>
            <person name="Gallo C.A."/>
            <person name="Diaz A."/>
            <person name="Albertini E."/>
            <person name="Caccamo M."/>
            <person name="Echenique V."/>
        </authorList>
    </citation>
    <scope>NUCLEOTIDE SEQUENCE [LARGE SCALE GENOMIC DNA]</scope>
    <source>
        <strain evidence="3">cv. Victoria</strain>
        <tissue evidence="2">Leaf</tissue>
    </source>
</reference>
<dbReference type="EMBL" id="RWGY01000039">
    <property type="protein sequence ID" value="TVU13068.1"/>
    <property type="molecule type" value="Genomic_DNA"/>
</dbReference>
<evidence type="ECO:0000313" key="2">
    <source>
        <dbReference type="EMBL" id="TVU13068.1"/>
    </source>
</evidence>
<gene>
    <name evidence="2" type="ORF">EJB05_46743</name>
</gene>
<comment type="caution">
    <text evidence="2">The sequence shown here is derived from an EMBL/GenBank/DDBJ whole genome shotgun (WGS) entry which is preliminary data.</text>
</comment>
<proteinExistence type="predicted"/>
<feature type="compositionally biased region" description="Low complexity" evidence="1">
    <location>
        <begin position="1"/>
        <end position="13"/>
    </location>
</feature>
<organism evidence="2 3">
    <name type="scientific">Eragrostis curvula</name>
    <name type="common">weeping love grass</name>
    <dbReference type="NCBI Taxonomy" id="38414"/>
    <lineage>
        <taxon>Eukaryota</taxon>
        <taxon>Viridiplantae</taxon>
        <taxon>Streptophyta</taxon>
        <taxon>Embryophyta</taxon>
        <taxon>Tracheophyta</taxon>
        <taxon>Spermatophyta</taxon>
        <taxon>Magnoliopsida</taxon>
        <taxon>Liliopsida</taxon>
        <taxon>Poales</taxon>
        <taxon>Poaceae</taxon>
        <taxon>PACMAD clade</taxon>
        <taxon>Chloridoideae</taxon>
        <taxon>Eragrostideae</taxon>
        <taxon>Eragrostidinae</taxon>
        <taxon>Eragrostis</taxon>
    </lineage>
</organism>
<keyword evidence="3" id="KW-1185">Reference proteome</keyword>
<feature type="compositionally biased region" description="Basic residues" evidence="1">
    <location>
        <begin position="14"/>
        <end position="25"/>
    </location>
</feature>
<evidence type="ECO:0000256" key="1">
    <source>
        <dbReference type="SAM" id="MobiDB-lite"/>
    </source>
</evidence>
<accession>A0A5J9TQC1</accession>
<name>A0A5J9TQC1_9POAL</name>
<dbReference type="Gramene" id="TVU13068">
    <property type="protein sequence ID" value="TVU13068"/>
    <property type="gene ID" value="EJB05_46743"/>
</dbReference>
<sequence>MKHTDGLLSLSGRVGRRRRGGKKSNRLKACRQEEKAAYQGWQVAAKARVSCGDLRRRMIDWSNSCGRSAQPCGTEMEDELAIELRHIFLALTCTSLSTEKTDLIRMRKENSKSFIMLMEIHFNAQDDQLYL</sequence>
<protein>
    <submittedName>
        <fullName evidence="2">Uncharacterized protein</fullName>
    </submittedName>
</protein>
<dbReference type="AlphaFoldDB" id="A0A5J9TQC1"/>
<evidence type="ECO:0000313" key="3">
    <source>
        <dbReference type="Proteomes" id="UP000324897"/>
    </source>
</evidence>
<feature type="region of interest" description="Disordered" evidence="1">
    <location>
        <begin position="1"/>
        <end position="25"/>
    </location>
</feature>